<dbReference type="GO" id="GO:0004222">
    <property type="term" value="F:metalloendopeptidase activity"/>
    <property type="evidence" value="ECO:0007669"/>
    <property type="project" value="InterPro"/>
</dbReference>
<dbReference type="SMART" id="SM00235">
    <property type="entry name" value="ZnMc"/>
    <property type="match status" value="1"/>
</dbReference>
<reference evidence="7" key="2">
    <citation type="journal article" date="2022" name="Microbiol. Resour. Announc.">
        <title>Whole-Genome Sequence of Entomortierella parvispora E1425, a Mucoromycotan Fungus Associated with Burkholderiaceae-Related Endosymbiotic Bacteria.</title>
        <authorList>
            <person name="Herlambang A."/>
            <person name="Guo Y."/>
            <person name="Takashima Y."/>
            <person name="Narisawa K."/>
            <person name="Ohta H."/>
            <person name="Nishizawa T."/>
        </authorList>
    </citation>
    <scope>NUCLEOTIDE SEQUENCE</scope>
    <source>
        <strain evidence="7">E1425</strain>
    </source>
</reference>
<dbReference type="InterPro" id="IPR024079">
    <property type="entry name" value="MetalloPept_cat_dom_sf"/>
</dbReference>
<dbReference type="PROSITE" id="PS50927">
    <property type="entry name" value="BULB_LECTIN"/>
    <property type="match status" value="1"/>
</dbReference>
<keyword evidence="3" id="KW-0378">Hydrolase</keyword>
<evidence type="ECO:0000256" key="3">
    <source>
        <dbReference type="ARBA" id="ARBA00022801"/>
    </source>
</evidence>
<dbReference type="SUPFAM" id="SSF50370">
    <property type="entry name" value="Ricin B-like lectins"/>
    <property type="match status" value="1"/>
</dbReference>
<dbReference type="AlphaFoldDB" id="A0A9P3HB47"/>
<dbReference type="Pfam" id="PF00652">
    <property type="entry name" value="Ricin_B_lectin"/>
    <property type="match status" value="1"/>
</dbReference>
<dbReference type="EMBL" id="BQFW01000007">
    <property type="protein sequence ID" value="GJJ73243.1"/>
    <property type="molecule type" value="Genomic_DNA"/>
</dbReference>
<dbReference type="InterPro" id="IPR001818">
    <property type="entry name" value="Pept_M10_metallopeptidase"/>
</dbReference>
<feature type="signal peptide" evidence="5">
    <location>
        <begin position="1"/>
        <end position="23"/>
    </location>
</feature>
<dbReference type="SMART" id="SM00108">
    <property type="entry name" value="B_lectin"/>
    <property type="match status" value="1"/>
</dbReference>
<evidence type="ECO:0000256" key="4">
    <source>
        <dbReference type="ARBA" id="ARBA00022833"/>
    </source>
</evidence>
<evidence type="ECO:0000259" key="6">
    <source>
        <dbReference type="PROSITE" id="PS50927"/>
    </source>
</evidence>
<dbReference type="Proteomes" id="UP000827284">
    <property type="component" value="Unassembled WGS sequence"/>
</dbReference>
<dbReference type="Gene3D" id="2.80.10.50">
    <property type="match status" value="2"/>
</dbReference>
<keyword evidence="1" id="KW-0645">Protease</keyword>
<dbReference type="GO" id="GO:0031012">
    <property type="term" value="C:extracellular matrix"/>
    <property type="evidence" value="ECO:0007669"/>
    <property type="project" value="InterPro"/>
</dbReference>
<feature type="chain" id="PRO_5040376377" description="Bulb-type lectin domain-containing protein" evidence="5">
    <location>
        <begin position="24"/>
        <end position="658"/>
    </location>
</feature>
<proteinExistence type="predicted"/>
<keyword evidence="8" id="KW-1185">Reference proteome</keyword>
<accession>A0A9P3HB47</accession>
<feature type="domain" description="Bulb-type lectin" evidence="6">
    <location>
        <begin position="384"/>
        <end position="504"/>
    </location>
</feature>
<dbReference type="CDD" id="cd00161">
    <property type="entry name" value="beta-trefoil_Ricin-like"/>
    <property type="match status" value="1"/>
</dbReference>
<evidence type="ECO:0000256" key="1">
    <source>
        <dbReference type="ARBA" id="ARBA00022670"/>
    </source>
</evidence>
<name>A0A9P3HB47_9FUNG</name>
<dbReference type="Gene3D" id="3.40.390.10">
    <property type="entry name" value="Collagenase (Catalytic Domain)"/>
    <property type="match status" value="1"/>
</dbReference>
<dbReference type="GO" id="GO:0008270">
    <property type="term" value="F:zinc ion binding"/>
    <property type="evidence" value="ECO:0007669"/>
    <property type="project" value="InterPro"/>
</dbReference>
<keyword evidence="4" id="KW-0862">Zinc</keyword>
<dbReference type="GO" id="GO:0006508">
    <property type="term" value="P:proteolysis"/>
    <property type="evidence" value="ECO:0007669"/>
    <property type="project" value="UniProtKB-KW"/>
</dbReference>
<evidence type="ECO:0000256" key="2">
    <source>
        <dbReference type="ARBA" id="ARBA00022723"/>
    </source>
</evidence>
<organism evidence="7 8">
    <name type="scientific">Entomortierella parvispora</name>
    <dbReference type="NCBI Taxonomy" id="205924"/>
    <lineage>
        <taxon>Eukaryota</taxon>
        <taxon>Fungi</taxon>
        <taxon>Fungi incertae sedis</taxon>
        <taxon>Mucoromycota</taxon>
        <taxon>Mortierellomycotina</taxon>
        <taxon>Mortierellomycetes</taxon>
        <taxon>Mortierellales</taxon>
        <taxon>Mortierellaceae</taxon>
        <taxon>Entomortierella</taxon>
    </lineage>
</organism>
<keyword evidence="5" id="KW-0732">Signal</keyword>
<dbReference type="InterPro" id="IPR006026">
    <property type="entry name" value="Peptidase_Metallo"/>
</dbReference>
<evidence type="ECO:0000313" key="8">
    <source>
        <dbReference type="Proteomes" id="UP000827284"/>
    </source>
</evidence>
<comment type="caution">
    <text evidence="7">The sequence shown here is derived from an EMBL/GenBank/DDBJ whole genome shotgun (WGS) entry which is preliminary data.</text>
</comment>
<dbReference type="SUPFAM" id="SSF51110">
    <property type="entry name" value="alpha-D-mannose-specific plant lectins"/>
    <property type="match status" value="1"/>
</dbReference>
<dbReference type="PROSITE" id="PS50231">
    <property type="entry name" value="RICIN_B_LECTIN"/>
    <property type="match status" value="1"/>
</dbReference>
<dbReference type="Gene3D" id="2.90.10.10">
    <property type="entry name" value="Bulb-type lectin domain"/>
    <property type="match status" value="1"/>
</dbReference>
<evidence type="ECO:0000256" key="5">
    <source>
        <dbReference type="SAM" id="SignalP"/>
    </source>
</evidence>
<dbReference type="Pfam" id="PF00413">
    <property type="entry name" value="Peptidase_M10"/>
    <property type="match status" value="1"/>
</dbReference>
<sequence length="658" mass="72661">MISLRITFLALLALSSSFSLATAWSHELLENWGKHGHLNIYGKPINVSTECGGNPCPIYPLVKPNMTNVDEKYCGSHIAGGVVCNHVPKNATLVSQREFDRLFPSVNESVPTFPHDPHTLEKRSRWWADKVEGLQLKVWPRNTRIVYGISADKNIAINIPHMAEVIKAAIKFWTDACGEKSIFANWEYNPVAFQANFWFHLSTKPVVGDIPGAIAIAFFPFYYPNVRTTVLIDNTKIERKKHEDVILTLAHEIGHVLGLAHEITTDNKNVWSATESDPGSIMSANLHSLTKITPNDCLALKYYSGGFPTQVMCKTRPGQAQTCKTMITTEVKLAMVGPDTRQATLYTKDGRDQTLEDIDGPCLGGDINKYITNAPHETQNRGGYGWFYQGVALSECEAVRVPSDPDYFYAMQSDGNFVSYEVKTKKAIWSTSSQGKGTPGSYNILFQEDGNLVIYDKNGNPTWSSETHYGAPGSWRLRSLDWQFMRGHMYITSNNVNGPPNETDGHLWSAPSTSAVFNKVQIQQTNTNVLGNPGFCLDANMNSGGSYVVLNQCNHGENQIWNIYTDGTIVNDKSGLCLTNTADGGGIGAAVAVFKCHRSPSQIWEILSEGPIRNKGGGTCIDNAGQKLMNGNKIQVWDCGAKAWSENWNVGFFGPTPK</sequence>
<dbReference type="SMART" id="SM00458">
    <property type="entry name" value="RICIN"/>
    <property type="match status" value="1"/>
</dbReference>
<dbReference type="InterPro" id="IPR036426">
    <property type="entry name" value="Bulb-type_lectin_dom_sf"/>
</dbReference>
<protein>
    <recommendedName>
        <fullName evidence="6">Bulb-type lectin domain-containing protein</fullName>
    </recommendedName>
</protein>
<dbReference type="InterPro" id="IPR035992">
    <property type="entry name" value="Ricin_B-like_lectins"/>
</dbReference>
<dbReference type="InterPro" id="IPR000772">
    <property type="entry name" value="Ricin_B_lectin"/>
</dbReference>
<dbReference type="SUPFAM" id="SSF55486">
    <property type="entry name" value="Metalloproteases ('zincins'), catalytic domain"/>
    <property type="match status" value="1"/>
</dbReference>
<dbReference type="OrthoDB" id="6770063at2759"/>
<reference evidence="7" key="1">
    <citation type="submission" date="2021-11" db="EMBL/GenBank/DDBJ databases">
        <authorList>
            <person name="Herlambang A."/>
            <person name="Guo Y."/>
            <person name="Takashima Y."/>
            <person name="Nishizawa T."/>
        </authorList>
    </citation>
    <scope>NUCLEOTIDE SEQUENCE</scope>
    <source>
        <strain evidence="7">E1425</strain>
    </source>
</reference>
<evidence type="ECO:0000313" key="7">
    <source>
        <dbReference type="EMBL" id="GJJ73243.1"/>
    </source>
</evidence>
<gene>
    <name evidence="7" type="ORF">EMPS_05601</name>
</gene>
<keyword evidence="2" id="KW-0479">Metal-binding</keyword>
<dbReference type="InterPro" id="IPR001480">
    <property type="entry name" value="Bulb-type_lectin_dom"/>
</dbReference>